<reference evidence="1 2" key="1">
    <citation type="journal article" date="2015" name="Genome Biol. Evol.">
        <title>Comparative Genomics of a Bacterivorous Green Alga Reveals Evolutionary Causalities and Consequences of Phago-Mixotrophic Mode of Nutrition.</title>
        <authorList>
            <person name="Burns J.A."/>
            <person name="Paasch A."/>
            <person name="Narechania A."/>
            <person name="Kim E."/>
        </authorList>
    </citation>
    <scope>NUCLEOTIDE SEQUENCE [LARGE SCALE GENOMIC DNA]</scope>
    <source>
        <strain evidence="1 2">PLY_AMNH</strain>
    </source>
</reference>
<comment type="caution">
    <text evidence="1">The sequence shown here is derived from an EMBL/GenBank/DDBJ whole genome shotgun (WGS) entry which is preliminary data.</text>
</comment>
<dbReference type="Proteomes" id="UP001190700">
    <property type="component" value="Unassembled WGS sequence"/>
</dbReference>
<accession>A0AAE0GTF8</accession>
<dbReference type="EMBL" id="LGRX02002588">
    <property type="protein sequence ID" value="KAK3283905.1"/>
    <property type="molecule type" value="Genomic_DNA"/>
</dbReference>
<gene>
    <name evidence="1" type="ORF">CYMTET_8422</name>
</gene>
<organism evidence="1 2">
    <name type="scientific">Cymbomonas tetramitiformis</name>
    <dbReference type="NCBI Taxonomy" id="36881"/>
    <lineage>
        <taxon>Eukaryota</taxon>
        <taxon>Viridiplantae</taxon>
        <taxon>Chlorophyta</taxon>
        <taxon>Pyramimonadophyceae</taxon>
        <taxon>Pyramimonadales</taxon>
        <taxon>Pyramimonadaceae</taxon>
        <taxon>Cymbomonas</taxon>
    </lineage>
</organism>
<sequence>MVVEEIGVVMVEEIGEATVVEEIGEAEATAVAVVTEEEVVEDTKEAVDIKAEVDTEEAVLEEAVVLEAVDGRISATTTSVVAASVTVANSLTKMTAAVADPLVEAIATGAIVMEVAGATEAEVAVMEVAVAVSGVTASAAEGRVAKAVWHPAMATGTVRLATSATSHAGRSASGAILPKKEVAPEVEEVASEAAVASEVVEKDSGKEVAHRAVERLLQQELLTTIIRVHPRQGLWRMRSGKRERADVGGAVPPAATPTIAAPAAAPAPAAAAVIVAALVVAGTTAPAVAVTAAAPVVIVGVKRMTSAEVLSEMLQPQGTMPQLTSHLSQRPKWKLLLR</sequence>
<keyword evidence="2" id="KW-1185">Reference proteome</keyword>
<name>A0AAE0GTF8_9CHLO</name>
<protein>
    <submittedName>
        <fullName evidence="1">Uncharacterized protein</fullName>
    </submittedName>
</protein>
<evidence type="ECO:0000313" key="1">
    <source>
        <dbReference type="EMBL" id="KAK3283905.1"/>
    </source>
</evidence>
<proteinExistence type="predicted"/>
<evidence type="ECO:0000313" key="2">
    <source>
        <dbReference type="Proteomes" id="UP001190700"/>
    </source>
</evidence>
<dbReference type="AlphaFoldDB" id="A0AAE0GTF8"/>